<dbReference type="GO" id="GO:0005886">
    <property type="term" value="C:plasma membrane"/>
    <property type="evidence" value="ECO:0007669"/>
    <property type="project" value="UniProtKB-SubCell"/>
</dbReference>
<dbReference type="EMBL" id="WIXO01000001">
    <property type="protein sequence ID" value="MTE17666.1"/>
    <property type="molecule type" value="Genomic_DNA"/>
</dbReference>
<gene>
    <name evidence="7" type="ORF">F0L17_00655</name>
</gene>
<dbReference type="InterPro" id="IPR011701">
    <property type="entry name" value="MFS"/>
</dbReference>
<evidence type="ECO:0000256" key="1">
    <source>
        <dbReference type="ARBA" id="ARBA00004651"/>
    </source>
</evidence>
<reference evidence="7 8" key="1">
    <citation type="submission" date="2019-11" db="EMBL/GenBank/DDBJ databases">
        <authorList>
            <person name="Yuan L."/>
        </authorList>
    </citation>
    <scope>NUCLEOTIDE SEQUENCE [LARGE SCALE GENOMIC DNA]</scope>
    <source>
        <strain evidence="7 8">TRM43335</strain>
    </source>
</reference>
<feature type="transmembrane region" description="Helical" evidence="5">
    <location>
        <begin position="108"/>
        <end position="130"/>
    </location>
</feature>
<feature type="transmembrane region" description="Helical" evidence="5">
    <location>
        <begin position="289"/>
        <end position="308"/>
    </location>
</feature>
<keyword evidence="3 5" id="KW-1133">Transmembrane helix</keyword>
<proteinExistence type="predicted"/>
<feature type="transmembrane region" description="Helical" evidence="5">
    <location>
        <begin position="314"/>
        <end position="336"/>
    </location>
</feature>
<dbReference type="InterPro" id="IPR036259">
    <property type="entry name" value="MFS_trans_sf"/>
</dbReference>
<sequence>MTPLRKTAFPRREGRWLLGGFLLFLLSSFGQTFFVSLFAEDVRGRHDLTHGSYGALYMAATLLGAIALTRTGHLVDRHPARRIVLVSTPLLALGAVTMAYSADLFTLFGALVLLRLFGQGMMTHTAFTVLGRWFTRYRGRAVSLAALGLNTGEAALPALAVALAAASGWQSVWWAAGFLVVAVGAAVAALFRTERVPRSATGSPAPAAPAAVGWTRAEVLRDRCFYPLLLATAAPALIGNTVFFHQVHLARTRDWPLEVLASAFPLYAVLTVLCSLAGGLLLDRLTGLVLLPVFLLPLAGGLVLLGTVTAPWSAFAFMALYGVTNGLSLSLFGAVWPEVYGTRHLGAIRSVVVAVLVFASALGPGAGGLLLDAGVGQPVQLVVLGGYCLVASALVAPVTRRLRARGTAALES</sequence>
<feature type="domain" description="Major facilitator superfamily (MFS) profile" evidence="6">
    <location>
        <begin position="16"/>
        <end position="403"/>
    </location>
</feature>
<evidence type="ECO:0000256" key="3">
    <source>
        <dbReference type="ARBA" id="ARBA00022989"/>
    </source>
</evidence>
<name>A0A6G2B6A7_9ACTN</name>
<dbReference type="AlphaFoldDB" id="A0A6G2B6A7"/>
<dbReference type="InterPro" id="IPR050327">
    <property type="entry name" value="Proton-linked_MCT"/>
</dbReference>
<feature type="transmembrane region" description="Helical" evidence="5">
    <location>
        <begin position="224"/>
        <end position="244"/>
    </location>
</feature>
<evidence type="ECO:0000256" key="2">
    <source>
        <dbReference type="ARBA" id="ARBA00022692"/>
    </source>
</evidence>
<feature type="transmembrane region" description="Helical" evidence="5">
    <location>
        <begin position="54"/>
        <end position="71"/>
    </location>
</feature>
<evidence type="ECO:0000256" key="5">
    <source>
        <dbReference type="SAM" id="Phobius"/>
    </source>
</evidence>
<evidence type="ECO:0000256" key="4">
    <source>
        <dbReference type="ARBA" id="ARBA00023136"/>
    </source>
</evidence>
<organism evidence="7 8">
    <name type="scientific">Streptomyces taklimakanensis</name>
    <dbReference type="NCBI Taxonomy" id="2569853"/>
    <lineage>
        <taxon>Bacteria</taxon>
        <taxon>Bacillati</taxon>
        <taxon>Actinomycetota</taxon>
        <taxon>Actinomycetes</taxon>
        <taxon>Kitasatosporales</taxon>
        <taxon>Streptomycetaceae</taxon>
        <taxon>Streptomyces</taxon>
    </lineage>
</organism>
<feature type="transmembrane region" description="Helical" evidence="5">
    <location>
        <begin position="348"/>
        <end position="371"/>
    </location>
</feature>
<dbReference type="Gene3D" id="1.20.1250.20">
    <property type="entry name" value="MFS general substrate transporter like domains"/>
    <property type="match status" value="1"/>
</dbReference>
<feature type="transmembrane region" description="Helical" evidence="5">
    <location>
        <begin position="172"/>
        <end position="191"/>
    </location>
</feature>
<dbReference type="Pfam" id="PF07690">
    <property type="entry name" value="MFS_1"/>
    <property type="match status" value="1"/>
</dbReference>
<dbReference type="OrthoDB" id="146345at2"/>
<feature type="transmembrane region" description="Helical" evidence="5">
    <location>
        <begin position="377"/>
        <end position="396"/>
    </location>
</feature>
<comment type="caution">
    <text evidence="7">The sequence shown here is derived from an EMBL/GenBank/DDBJ whole genome shotgun (WGS) entry which is preliminary data.</text>
</comment>
<comment type="subcellular location">
    <subcellularLocation>
        <location evidence="1">Cell membrane</location>
        <topology evidence="1">Multi-pass membrane protein</topology>
    </subcellularLocation>
</comment>
<feature type="transmembrane region" description="Helical" evidence="5">
    <location>
        <begin position="264"/>
        <end position="282"/>
    </location>
</feature>
<keyword evidence="8" id="KW-1185">Reference proteome</keyword>
<dbReference type="PROSITE" id="PS50850">
    <property type="entry name" value="MFS"/>
    <property type="match status" value="1"/>
</dbReference>
<dbReference type="RefSeq" id="WP_155069271.1">
    <property type="nucleotide sequence ID" value="NZ_WIXO01000001.1"/>
</dbReference>
<evidence type="ECO:0000259" key="6">
    <source>
        <dbReference type="PROSITE" id="PS50850"/>
    </source>
</evidence>
<dbReference type="GO" id="GO:0022857">
    <property type="term" value="F:transmembrane transporter activity"/>
    <property type="evidence" value="ECO:0007669"/>
    <property type="project" value="InterPro"/>
</dbReference>
<accession>A0A6G2B6A7</accession>
<evidence type="ECO:0000313" key="7">
    <source>
        <dbReference type="EMBL" id="MTE17666.1"/>
    </source>
</evidence>
<keyword evidence="4 5" id="KW-0472">Membrane</keyword>
<dbReference type="PANTHER" id="PTHR11360">
    <property type="entry name" value="MONOCARBOXYLATE TRANSPORTER"/>
    <property type="match status" value="1"/>
</dbReference>
<evidence type="ECO:0000313" key="8">
    <source>
        <dbReference type="Proteomes" id="UP000473014"/>
    </source>
</evidence>
<dbReference type="SUPFAM" id="SSF103473">
    <property type="entry name" value="MFS general substrate transporter"/>
    <property type="match status" value="1"/>
</dbReference>
<protein>
    <submittedName>
        <fullName evidence="7">MFS transporter</fullName>
    </submittedName>
</protein>
<keyword evidence="2 5" id="KW-0812">Transmembrane</keyword>
<dbReference type="Proteomes" id="UP000473014">
    <property type="component" value="Unassembled WGS sequence"/>
</dbReference>
<feature type="transmembrane region" description="Helical" evidence="5">
    <location>
        <begin position="83"/>
        <end position="102"/>
    </location>
</feature>
<feature type="transmembrane region" description="Helical" evidence="5">
    <location>
        <begin position="142"/>
        <end position="166"/>
    </location>
</feature>
<dbReference type="InterPro" id="IPR020846">
    <property type="entry name" value="MFS_dom"/>
</dbReference>